<protein>
    <submittedName>
        <fullName evidence="1">Uncharacterized protein</fullName>
    </submittedName>
</protein>
<reference evidence="1 2" key="1">
    <citation type="submission" date="2021-01" db="EMBL/GenBank/DDBJ databases">
        <title>Isolation and description of Catonella massiliensis sp. nov., a novel Catonella species, isolated from a stable periodontitis subject.</title>
        <authorList>
            <person name="Antezack A."/>
            <person name="Boxberger M."/>
            <person name="La Scola B."/>
            <person name="Monnet-Corti V."/>
        </authorList>
    </citation>
    <scope>NUCLEOTIDE SEQUENCE [LARGE SCALE GENOMIC DNA]</scope>
    <source>
        <strain evidence="1 2">Marseille-Q4567</strain>
    </source>
</reference>
<evidence type="ECO:0000313" key="1">
    <source>
        <dbReference type="EMBL" id="MBK5896509.1"/>
    </source>
</evidence>
<dbReference type="EMBL" id="JAEPRJ010000001">
    <property type="protein sequence ID" value="MBK5896509.1"/>
    <property type="molecule type" value="Genomic_DNA"/>
</dbReference>
<name>A0ABS1IX92_9FIRM</name>
<accession>A0ABS1IX92</accession>
<evidence type="ECO:0000313" key="2">
    <source>
        <dbReference type="Proteomes" id="UP000604730"/>
    </source>
</evidence>
<dbReference type="Proteomes" id="UP000604730">
    <property type="component" value="Unassembled WGS sequence"/>
</dbReference>
<keyword evidence="2" id="KW-1185">Reference proteome</keyword>
<proteinExistence type="predicted"/>
<comment type="caution">
    <text evidence="1">The sequence shown here is derived from an EMBL/GenBank/DDBJ whole genome shotgun (WGS) entry which is preliminary data.</text>
</comment>
<gene>
    <name evidence="1" type="ORF">JJN12_01735</name>
</gene>
<organism evidence="1 2">
    <name type="scientific">Catonella massiliensis</name>
    <dbReference type="NCBI Taxonomy" id="2799636"/>
    <lineage>
        <taxon>Bacteria</taxon>
        <taxon>Bacillati</taxon>
        <taxon>Bacillota</taxon>
        <taxon>Clostridia</taxon>
        <taxon>Lachnospirales</taxon>
        <taxon>Lachnospiraceae</taxon>
        <taxon>Catonella</taxon>
    </lineage>
</organism>
<dbReference type="RefSeq" id="WP_208428076.1">
    <property type="nucleotide sequence ID" value="NZ_JAEPRJ010000001.1"/>
</dbReference>
<sequence>MIIIGETFIVEGLMKSDLIREQVIGSLRKGKFSPIGAFGVFEPQNPANLYEIIALNEFRKSPYQKGCYKLIGLTGSKKEAIMLVARLWLKKEKRKR</sequence>